<sequence length="71" mass="8429">MASQNLNVEQANRDSHFNLKYKCNVFFQSLSEQLHQASLDNLDELQHQKLLSQSPYSMIWEQEFLRTAEQK</sequence>
<accession>A0ABW7IWF3</accession>
<evidence type="ECO:0000313" key="1">
    <source>
        <dbReference type="EMBL" id="MFH0265548.1"/>
    </source>
</evidence>
<reference evidence="1 2" key="1">
    <citation type="submission" date="2024-10" db="EMBL/GenBank/DDBJ databases">
        <authorList>
            <person name="Yibar A."/>
            <person name="Saticioglu I.B."/>
            <person name="Duman M."/>
            <person name="Ajmi N."/>
            <person name="Gurler F."/>
            <person name="Ay H."/>
            <person name="Onuk E."/>
            <person name="Guler S."/>
            <person name="Romalde J.L."/>
        </authorList>
    </citation>
    <scope>NUCLEOTIDE SEQUENCE [LARGE SCALE GENOMIC DNA]</scope>
    <source>
        <strain evidence="1 2">14-MA-B</strain>
    </source>
</reference>
<protein>
    <submittedName>
        <fullName evidence="1">Uncharacterized protein</fullName>
    </submittedName>
</protein>
<keyword evidence="2" id="KW-1185">Reference proteome</keyword>
<name>A0ABW7IWF3_9VIBR</name>
<evidence type="ECO:0000313" key="2">
    <source>
        <dbReference type="Proteomes" id="UP001607151"/>
    </source>
</evidence>
<comment type="caution">
    <text evidence="1">The sequence shown here is derived from an EMBL/GenBank/DDBJ whole genome shotgun (WGS) entry which is preliminary data.</text>
</comment>
<gene>
    <name evidence="1" type="ORF">ACGRQ9_08615</name>
</gene>
<dbReference type="EMBL" id="JBIHSN010000002">
    <property type="protein sequence ID" value="MFH0265548.1"/>
    <property type="molecule type" value="Genomic_DNA"/>
</dbReference>
<proteinExistence type="predicted"/>
<dbReference type="Proteomes" id="UP001607151">
    <property type="component" value="Unassembled WGS sequence"/>
</dbReference>
<organism evidence="1 2">
    <name type="scientific">Vibrio rumoiensis</name>
    <dbReference type="NCBI Taxonomy" id="76258"/>
    <lineage>
        <taxon>Bacteria</taxon>
        <taxon>Pseudomonadati</taxon>
        <taxon>Pseudomonadota</taxon>
        <taxon>Gammaproteobacteria</taxon>
        <taxon>Vibrionales</taxon>
        <taxon>Vibrionaceae</taxon>
        <taxon>Vibrio</taxon>
    </lineage>
</organism>
<dbReference type="RefSeq" id="WP_089139057.1">
    <property type="nucleotide sequence ID" value="NZ_AP018685.1"/>
</dbReference>